<dbReference type="AlphaFoldDB" id="A0A3F2S3P5"/>
<evidence type="ECO:0000313" key="2">
    <source>
        <dbReference type="EMBL" id="RLN68889.1"/>
    </source>
</evidence>
<accession>A0A3F2S3P5</accession>
<dbReference type="Proteomes" id="UP000277300">
    <property type="component" value="Unassembled WGS sequence"/>
</dbReference>
<gene>
    <name evidence="1" type="ORF">BBJ29_000875</name>
    <name evidence="2" type="ORF">BBP00_00000756</name>
</gene>
<name>A0A3F2S3P5_9STRA</name>
<dbReference type="Proteomes" id="UP000284657">
    <property type="component" value="Unassembled WGS sequence"/>
</dbReference>
<evidence type="ECO:0000313" key="4">
    <source>
        <dbReference type="Proteomes" id="UP000284657"/>
    </source>
</evidence>
<proteinExistence type="predicted"/>
<evidence type="ECO:0000313" key="3">
    <source>
        <dbReference type="Proteomes" id="UP000277300"/>
    </source>
</evidence>
<protein>
    <submittedName>
        <fullName evidence="2">Uncharacterized protein</fullName>
    </submittedName>
</protein>
<sequence>MKNWLASWWNWAIVVVGKRCEETTLKRERELRESVMHKRPVHLNHWRVLAKICRSFLFLQHWQVEKI</sequence>
<dbReference type="EMBL" id="MBAD02001228">
    <property type="protein sequence ID" value="RLN56943.1"/>
    <property type="molecule type" value="Genomic_DNA"/>
</dbReference>
<dbReference type="EMBL" id="MBDO02000009">
    <property type="protein sequence ID" value="RLN68889.1"/>
    <property type="molecule type" value="Genomic_DNA"/>
</dbReference>
<organism evidence="2 3">
    <name type="scientific">Phytophthora kernoviae</name>
    <dbReference type="NCBI Taxonomy" id="325452"/>
    <lineage>
        <taxon>Eukaryota</taxon>
        <taxon>Sar</taxon>
        <taxon>Stramenopiles</taxon>
        <taxon>Oomycota</taxon>
        <taxon>Peronosporomycetes</taxon>
        <taxon>Peronosporales</taxon>
        <taxon>Peronosporaceae</taxon>
        <taxon>Phytophthora</taxon>
    </lineage>
</organism>
<evidence type="ECO:0000313" key="1">
    <source>
        <dbReference type="EMBL" id="RLN56943.1"/>
    </source>
</evidence>
<reference evidence="3 4" key="1">
    <citation type="submission" date="2018-07" db="EMBL/GenBank/DDBJ databases">
        <title>Genome sequencing of oomycete isolates from Chile give support for New Zealand origin for Phytophthora kernoviae and make available the first Nothophytophthora sp. genome.</title>
        <authorList>
            <person name="Studholme D.J."/>
            <person name="Sanfuentes E."/>
            <person name="Panda P."/>
            <person name="Hill R."/>
            <person name="Sambles C."/>
            <person name="Grant M."/>
            <person name="Williams N.M."/>
            <person name="Mcdougal R.L."/>
        </authorList>
    </citation>
    <scope>NUCLEOTIDE SEQUENCE [LARGE SCALE GENOMIC DNA]</scope>
    <source>
        <strain evidence="2">Chile6</strain>
        <strain evidence="1">Chile7</strain>
    </source>
</reference>
<comment type="caution">
    <text evidence="2">The sequence shown here is derived from an EMBL/GenBank/DDBJ whole genome shotgun (WGS) entry which is preliminary data.</text>
</comment>